<accession>A0A6P6WZ13</accession>
<keyword evidence="1" id="KW-1185">Reference proteome</keyword>
<evidence type="ECO:0000313" key="2">
    <source>
        <dbReference type="RefSeq" id="XP_027120634.2"/>
    </source>
</evidence>
<proteinExistence type="predicted"/>
<dbReference type="AlphaFoldDB" id="A0A6P6WZ13"/>
<dbReference type="RefSeq" id="XP_027120634.2">
    <property type="nucleotide sequence ID" value="XM_027264833.2"/>
</dbReference>
<organism evidence="1 2">
    <name type="scientific">Coffea arabica</name>
    <name type="common">Arabian coffee</name>
    <dbReference type="NCBI Taxonomy" id="13443"/>
    <lineage>
        <taxon>Eukaryota</taxon>
        <taxon>Viridiplantae</taxon>
        <taxon>Streptophyta</taxon>
        <taxon>Embryophyta</taxon>
        <taxon>Tracheophyta</taxon>
        <taxon>Spermatophyta</taxon>
        <taxon>Magnoliopsida</taxon>
        <taxon>eudicotyledons</taxon>
        <taxon>Gunneridae</taxon>
        <taxon>Pentapetalae</taxon>
        <taxon>asterids</taxon>
        <taxon>lamiids</taxon>
        <taxon>Gentianales</taxon>
        <taxon>Rubiaceae</taxon>
        <taxon>Ixoroideae</taxon>
        <taxon>Gardenieae complex</taxon>
        <taxon>Bertiereae - Coffeeae clade</taxon>
        <taxon>Coffeeae</taxon>
        <taxon>Coffea</taxon>
    </lineage>
</organism>
<reference evidence="2" key="2">
    <citation type="submission" date="2025-08" db="UniProtKB">
        <authorList>
            <consortium name="RefSeq"/>
        </authorList>
    </citation>
    <scope>IDENTIFICATION</scope>
    <source>
        <tissue evidence="2">Leaves</tissue>
    </source>
</reference>
<dbReference type="Proteomes" id="UP001652660">
    <property type="component" value="Chromosome 3e"/>
</dbReference>
<reference evidence="1" key="1">
    <citation type="journal article" date="2025" name="Foods">
        <title>Unveiling the Microbial Signatures of Arabica Coffee Cherries: Insights into Ripeness Specific Diversity, Functional Traits, and Implications for Quality and Safety.</title>
        <authorList>
            <consortium name="RefSeq"/>
            <person name="Tenea G.N."/>
            <person name="Cifuentes V."/>
            <person name="Reyes P."/>
            <person name="Cevallos-Vallejos M."/>
        </authorList>
    </citation>
    <scope>NUCLEOTIDE SEQUENCE [LARGE SCALE GENOMIC DNA]</scope>
</reference>
<gene>
    <name evidence="2" type="primary">LOC113737638</name>
</gene>
<dbReference type="GeneID" id="113737638"/>
<dbReference type="OrthoDB" id="1748414at2759"/>
<sequence>MARFWWGADENQRKIHWTNWNAFTEVKGKGGLGFRDLEMFNTALLAKQLCRIIVMPNRLVSRVMRAKYMKRELDWMRQAPTSASYLWKSLLSARFLLINGIRKQVGDGSTIKVWQDRWIPGSRDGRVEKDRAALGSIQYVKDLIKQEQ</sequence>
<name>A0A6P6WZ13_COFAR</name>
<protein>
    <submittedName>
        <fullName evidence="2">Uncharacterized mitochondrial protein AtMg00310-like</fullName>
    </submittedName>
</protein>
<evidence type="ECO:0000313" key="1">
    <source>
        <dbReference type="Proteomes" id="UP001652660"/>
    </source>
</evidence>